<proteinExistence type="predicted"/>
<dbReference type="Proteomes" id="UP001148838">
    <property type="component" value="Unassembled WGS sequence"/>
</dbReference>
<organism evidence="1 2">
    <name type="scientific">Periplaneta americana</name>
    <name type="common">American cockroach</name>
    <name type="synonym">Blatta americana</name>
    <dbReference type="NCBI Taxonomy" id="6978"/>
    <lineage>
        <taxon>Eukaryota</taxon>
        <taxon>Metazoa</taxon>
        <taxon>Ecdysozoa</taxon>
        <taxon>Arthropoda</taxon>
        <taxon>Hexapoda</taxon>
        <taxon>Insecta</taxon>
        <taxon>Pterygota</taxon>
        <taxon>Neoptera</taxon>
        <taxon>Polyneoptera</taxon>
        <taxon>Dictyoptera</taxon>
        <taxon>Blattodea</taxon>
        <taxon>Blattoidea</taxon>
        <taxon>Blattidae</taxon>
        <taxon>Blattinae</taxon>
        <taxon>Periplaneta</taxon>
    </lineage>
</organism>
<evidence type="ECO:0000313" key="1">
    <source>
        <dbReference type="EMBL" id="KAJ4435095.1"/>
    </source>
</evidence>
<dbReference type="EMBL" id="JAJSOF020000025">
    <property type="protein sequence ID" value="KAJ4435095.1"/>
    <property type="molecule type" value="Genomic_DNA"/>
</dbReference>
<name>A0ABQ8SMX8_PERAM</name>
<gene>
    <name evidence="1" type="ORF">ANN_23670</name>
</gene>
<evidence type="ECO:0000313" key="2">
    <source>
        <dbReference type="Proteomes" id="UP001148838"/>
    </source>
</evidence>
<reference evidence="1 2" key="1">
    <citation type="journal article" date="2022" name="Allergy">
        <title>Genome assembly and annotation of Periplaneta americana reveal a comprehensive cockroach allergen profile.</title>
        <authorList>
            <person name="Wang L."/>
            <person name="Xiong Q."/>
            <person name="Saelim N."/>
            <person name="Wang L."/>
            <person name="Nong W."/>
            <person name="Wan A.T."/>
            <person name="Shi M."/>
            <person name="Liu X."/>
            <person name="Cao Q."/>
            <person name="Hui J.H.L."/>
            <person name="Sookrung N."/>
            <person name="Leung T.F."/>
            <person name="Tungtrongchitr A."/>
            <person name="Tsui S.K.W."/>
        </authorList>
    </citation>
    <scope>NUCLEOTIDE SEQUENCE [LARGE SCALE GENOMIC DNA]</scope>
    <source>
        <strain evidence="1">PWHHKU_190912</strain>
    </source>
</reference>
<accession>A0ABQ8SMX8</accession>
<keyword evidence="2" id="KW-1185">Reference proteome</keyword>
<protein>
    <submittedName>
        <fullName evidence="1">Uncharacterized protein</fullName>
    </submittedName>
</protein>
<sequence length="126" mass="15134">MQEILISMQQWVAVTRQRMRISRMLCPELRCVITFEKFRFYYLLVENVYFSIILRPTFNSFSAIVKDIIKVMKYKSRGEQWKAELSAGEMFFRRPEGPVSTNVRYHNIMESYLGTLRTPYSRRNSL</sequence>
<comment type="caution">
    <text evidence="1">The sequence shown here is derived from an EMBL/GenBank/DDBJ whole genome shotgun (WGS) entry which is preliminary data.</text>
</comment>